<accession>A0A2K4ZCB2</accession>
<keyword evidence="5 6" id="KW-0472">Membrane</keyword>
<dbReference type="NCBIfam" id="TIGR02872">
    <property type="entry name" value="spore_ytvI"/>
    <property type="match status" value="1"/>
</dbReference>
<dbReference type="RefSeq" id="WP_103238193.1">
    <property type="nucleotide sequence ID" value="NZ_CANRXC010000010.1"/>
</dbReference>
<name>A0A2K4ZCB2_9FIRM</name>
<sequence length="397" mass="44128">MKKYCKALANLTVALVILLCVIFILPRAIVFFSPFVTGWIIALIAGPLVRFFEEKVKLKRKVGGAFVIVVVIALVVLVIYLAGVKLFEQMAGLASSLPEMLESMEADLASIGDKLNVLLDKLPWDIHLNLNQNAIKLDDYFGEFLERVGTPTIEAAGNFAKQLPALFIAMIMALLSSYFFVAERQQINEGFRKYMPASMQLRYRLIRHSLTKSVGGYLKAQLKIEVWMYFLLLIGLGILKVNYFALIALVIAFLDFLPFLGTGTVLIPWAVIKILTADYKTAIGLLVIWGVGQLARQLIQPKIVGDSIGVPPLPTLFLLYVGYKVSGVVGMIVAVPIGLLIYSLYQDGAFETTKNSVLILVAGVNRFRRLDREDMTEVEEMARRNETAAEKLDETGE</sequence>
<dbReference type="EMBL" id="OFSM01000003">
    <property type="protein sequence ID" value="SOY28094.1"/>
    <property type="molecule type" value="Genomic_DNA"/>
</dbReference>
<evidence type="ECO:0000256" key="4">
    <source>
        <dbReference type="ARBA" id="ARBA00022989"/>
    </source>
</evidence>
<evidence type="ECO:0000256" key="5">
    <source>
        <dbReference type="ARBA" id="ARBA00023136"/>
    </source>
</evidence>
<feature type="transmembrane region" description="Helical" evidence="6">
    <location>
        <begin position="7"/>
        <end position="25"/>
    </location>
</feature>
<protein>
    <recommendedName>
        <fullName evidence="9">Pheromone autoinducer 2 transporter</fullName>
    </recommendedName>
</protein>
<dbReference type="PANTHER" id="PTHR21716">
    <property type="entry name" value="TRANSMEMBRANE PROTEIN"/>
    <property type="match status" value="1"/>
</dbReference>
<evidence type="ECO:0000256" key="2">
    <source>
        <dbReference type="ARBA" id="ARBA00009773"/>
    </source>
</evidence>
<feature type="transmembrane region" description="Helical" evidence="6">
    <location>
        <begin position="226"/>
        <end position="254"/>
    </location>
</feature>
<evidence type="ECO:0008006" key="9">
    <source>
        <dbReference type="Google" id="ProtNLM"/>
    </source>
</evidence>
<dbReference type="InterPro" id="IPR002549">
    <property type="entry name" value="AI-2E-like"/>
</dbReference>
<dbReference type="InterPro" id="IPR014227">
    <property type="entry name" value="YtvI-like"/>
</dbReference>
<dbReference type="PANTHER" id="PTHR21716:SF68">
    <property type="entry name" value="TRANSPORT PROTEIN YTVI-RELATED"/>
    <property type="match status" value="1"/>
</dbReference>
<feature type="transmembrane region" description="Helical" evidence="6">
    <location>
        <begin position="64"/>
        <end position="83"/>
    </location>
</feature>
<organism evidence="7 8">
    <name type="scientific">Acetatifactor muris</name>
    <dbReference type="NCBI Taxonomy" id="879566"/>
    <lineage>
        <taxon>Bacteria</taxon>
        <taxon>Bacillati</taxon>
        <taxon>Bacillota</taxon>
        <taxon>Clostridia</taxon>
        <taxon>Lachnospirales</taxon>
        <taxon>Lachnospiraceae</taxon>
        <taxon>Acetatifactor</taxon>
    </lineage>
</organism>
<proteinExistence type="inferred from homology"/>
<dbReference type="GO" id="GO:0055085">
    <property type="term" value="P:transmembrane transport"/>
    <property type="evidence" value="ECO:0007669"/>
    <property type="project" value="TreeGrafter"/>
</dbReference>
<dbReference type="GO" id="GO:0016020">
    <property type="term" value="C:membrane"/>
    <property type="evidence" value="ECO:0007669"/>
    <property type="project" value="UniProtKB-SubCell"/>
</dbReference>
<keyword evidence="4 6" id="KW-1133">Transmembrane helix</keyword>
<keyword evidence="3 6" id="KW-0812">Transmembrane</keyword>
<feature type="transmembrane region" description="Helical" evidence="6">
    <location>
        <begin position="31"/>
        <end position="52"/>
    </location>
</feature>
<evidence type="ECO:0000256" key="6">
    <source>
        <dbReference type="SAM" id="Phobius"/>
    </source>
</evidence>
<evidence type="ECO:0000256" key="3">
    <source>
        <dbReference type="ARBA" id="ARBA00022692"/>
    </source>
</evidence>
<dbReference type="AlphaFoldDB" id="A0A2K4ZCB2"/>
<gene>
    <name evidence="7" type="ORF">AMURIS_00802</name>
</gene>
<dbReference type="Proteomes" id="UP000236311">
    <property type="component" value="Unassembled WGS sequence"/>
</dbReference>
<keyword evidence="8" id="KW-1185">Reference proteome</keyword>
<dbReference type="OrthoDB" id="9774361at2"/>
<feature type="transmembrane region" description="Helical" evidence="6">
    <location>
        <begin position="327"/>
        <end position="345"/>
    </location>
</feature>
<dbReference type="Pfam" id="PF01594">
    <property type="entry name" value="AI-2E_transport"/>
    <property type="match status" value="1"/>
</dbReference>
<evidence type="ECO:0000313" key="7">
    <source>
        <dbReference type="EMBL" id="SOY28094.1"/>
    </source>
</evidence>
<comment type="subcellular location">
    <subcellularLocation>
        <location evidence="1">Membrane</location>
        <topology evidence="1">Multi-pass membrane protein</topology>
    </subcellularLocation>
</comment>
<reference evidence="7 8" key="1">
    <citation type="submission" date="2018-01" db="EMBL/GenBank/DDBJ databases">
        <authorList>
            <person name="Gaut B.S."/>
            <person name="Morton B.R."/>
            <person name="Clegg M.T."/>
            <person name="Duvall M.R."/>
        </authorList>
    </citation>
    <scope>NUCLEOTIDE SEQUENCE [LARGE SCALE GENOMIC DNA]</scope>
    <source>
        <strain evidence="7">GP69</strain>
    </source>
</reference>
<evidence type="ECO:0000313" key="8">
    <source>
        <dbReference type="Proteomes" id="UP000236311"/>
    </source>
</evidence>
<feature type="transmembrane region" description="Helical" evidence="6">
    <location>
        <begin position="163"/>
        <end position="182"/>
    </location>
</feature>
<evidence type="ECO:0000256" key="1">
    <source>
        <dbReference type="ARBA" id="ARBA00004141"/>
    </source>
</evidence>
<comment type="similarity">
    <text evidence="2">Belongs to the autoinducer-2 exporter (AI-2E) (TC 2.A.86) family.</text>
</comment>